<sequence>MCMILVYRCWVCTRCNTLHSESIFCLISPQNLTLMFSWKLHGILNGIFPVEASSCHSHTG</sequence>
<proteinExistence type="predicted"/>
<evidence type="ECO:0000313" key="1">
    <source>
        <dbReference type="EMBL" id="JAH67264.1"/>
    </source>
</evidence>
<organism evidence="1">
    <name type="scientific">Anguilla anguilla</name>
    <name type="common">European freshwater eel</name>
    <name type="synonym">Muraena anguilla</name>
    <dbReference type="NCBI Taxonomy" id="7936"/>
    <lineage>
        <taxon>Eukaryota</taxon>
        <taxon>Metazoa</taxon>
        <taxon>Chordata</taxon>
        <taxon>Craniata</taxon>
        <taxon>Vertebrata</taxon>
        <taxon>Euteleostomi</taxon>
        <taxon>Actinopterygii</taxon>
        <taxon>Neopterygii</taxon>
        <taxon>Teleostei</taxon>
        <taxon>Anguilliformes</taxon>
        <taxon>Anguillidae</taxon>
        <taxon>Anguilla</taxon>
    </lineage>
</organism>
<dbReference type="AlphaFoldDB" id="A0A0E9UN51"/>
<reference evidence="1" key="1">
    <citation type="submission" date="2014-11" db="EMBL/GenBank/DDBJ databases">
        <authorList>
            <person name="Amaro Gonzalez C."/>
        </authorList>
    </citation>
    <scope>NUCLEOTIDE SEQUENCE</scope>
</reference>
<name>A0A0E9UN51_ANGAN</name>
<accession>A0A0E9UN51</accession>
<protein>
    <submittedName>
        <fullName evidence="1">Uncharacterized protein</fullName>
    </submittedName>
</protein>
<reference evidence="1" key="2">
    <citation type="journal article" date="2015" name="Fish Shellfish Immunol.">
        <title>Early steps in the European eel (Anguilla anguilla)-Vibrio vulnificus interaction in the gills: Role of the RtxA13 toxin.</title>
        <authorList>
            <person name="Callol A."/>
            <person name="Pajuelo D."/>
            <person name="Ebbesson L."/>
            <person name="Teles M."/>
            <person name="MacKenzie S."/>
            <person name="Amaro C."/>
        </authorList>
    </citation>
    <scope>NUCLEOTIDE SEQUENCE</scope>
</reference>
<dbReference type="EMBL" id="GBXM01041313">
    <property type="protein sequence ID" value="JAH67264.1"/>
    <property type="molecule type" value="Transcribed_RNA"/>
</dbReference>